<dbReference type="InterPro" id="IPR014717">
    <property type="entry name" value="Transl_elong_EF1B/ribsomal_bS6"/>
</dbReference>
<dbReference type="RefSeq" id="WP_229987548.1">
    <property type="nucleotide sequence ID" value="NZ_JAJJMO010000001.1"/>
</dbReference>
<evidence type="ECO:0000313" key="2">
    <source>
        <dbReference type="Proteomes" id="UP001430919"/>
    </source>
</evidence>
<evidence type="ECO:0000313" key="1">
    <source>
        <dbReference type="EMBL" id="MCC9070884.1"/>
    </source>
</evidence>
<dbReference type="EMBL" id="JAJJMO010000001">
    <property type="protein sequence ID" value="MCC9070884.1"/>
    <property type="molecule type" value="Genomic_DNA"/>
</dbReference>
<dbReference type="Proteomes" id="UP001430919">
    <property type="component" value="Unassembled WGS sequence"/>
</dbReference>
<sequence>MRLNKKNKLLLVGFFLTLCICYSFAISNTIEYYKEYKAKEEQLLSTIETPKLISQLVQKEKQLDLFLSNYTINTTDSFQNDLLKQLNTYSTNYHLKIIDFKEPHIITEKGFITTSYIFSLEGSFNGCLALLNKIENDATLGSIKHLNFMKKRNYKTNLDELSVEVIIQRNQGV</sequence>
<gene>
    <name evidence="1" type="ORF">LNQ49_04640</name>
</gene>
<comment type="caution">
    <text evidence="1">The sequence shown here is derived from an EMBL/GenBank/DDBJ whole genome shotgun (WGS) entry which is preliminary data.</text>
</comment>
<protein>
    <submittedName>
        <fullName evidence="1">General secretion pathway protein</fullName>
    </submittedName>
</protein>
<keyword evidence="2" id="KW-1185">Reference proteome</keyword>
<reference evidence="1" key="1">
    <citation type="submission" date="2021-11" db="EMBL/GenBank/DDBJ databases">
        <title>Description of novel Flavobacterium species.</title>
        <authorList>
            <person name="Saticioglu I.B."/>
            <person name="Ay H."/>
            <person name="Altun S."/>
            <person name="Duman M."/>
        </authorList>
    </citation>
    <scope>NUCLEOTIDE SEQUENCE</scope>
    <source>
        <strain evidence="1">F-65</strain>
    </source>
</reference>
<dbReference type="Gene3D" id="3.30.70.60">
    <property type="match status" value="1"/>
</dbReference>
<organism evidence="1 2">
    <name type="scientific">Flavobacterium pisciphilum</name>
    <dbReference type="NCBI Taxonomy" id="2893755"/>
    <lineage>
        <taxon>Bacteria</taxon>
        <taxon>Pseudomonadati</taxon>
        <taxon>Bacteroidota</taxon>
        <taxon>Flavobacteriia</taxon>
        <taxon>Flavobacteriales</taxon>
        <taxon>Flavobacteriaceae</taxon>
        <taxon>Flavobacterium</taxon>
    </lineage>
</organism>
<proteinExistence type="predicted"/>
<accession>A0ABS8MQ39</accession>
<name>A0ABS8MQ39_9FLAO</name>